<protein>
    <submittedName>
        <fullName evidence="2">Transcriptional regulator</fullName>
    </submittedName>
</protein>
<dbReference type="PANTHER" id="PTHR33164">
    <property type="entry name" value="TRANSCRIPTIONAL REGULATOR, MARR FAMILY"/>
    <property type="match status" value="1"/>
</dbReference>
<keyword evidence="3" id="KW-1185">Reference proteome</keyword>
<comment type="caution">
    <text evidence="2">The sequence shown here is derived from an EMBL/GenBank/DDBJ whole genome shotgun (WGS) entry which is preliminary data.</text>
</comment>
<evidence type="ECO:0000313" key="2">
    <source>
        <dbReference type="EMBL" id="OIV37214.1"/>
    </source>
</evidence>
<dbReference type="PANTHER" id="PTHR33164:SF99">
    <property type="entry name" value="MARR FAMILY REGULATORY PROTEIN"/>
    <property type="match status" value="1"/>
</dbReference>
<dbReference type="Proteomes" id="UP000243342">
    <property type="component" value="Unassembled WGS sequence"/>
</dbReference>
<reference evidence="2 3" key="1">
    <citation type="submission" date="2016-10" db="EMBL/GenBank/DDBJ databases">
        <title>Genome sequence of Streptomyces gilvigriseus MUSC 26.</title>
        <authorList>
            <person name="Lee L.-H."/>
            <person name="Ser H.-L."/>
        </authorList>
    </citation>
    <scope>NUCLEOTIDE SEQUENCE [LARGE SCALE GENOMIC DNA]</scope>
    <source>
        <strain evidence="2 3">MUSC 26</strain>
    </source>
</reference>
<name>A0A1J7BF01_9ACTN</name>
<sequence length="161" mass="17598">MSAEQQVHDGEPRDEAGARVEKAARGLLRSLGTVSRVLFEAADFGLPRSSLNALDALADGPRRVTELTAPTGLTQPRVTVVLQTLEEAGLVERRRCDEDRRSIRVRITPAGLEVLDRGRQRMAARLLDGLRERGDDPERAVAEARQAVRTLLAALEPSALD</sequence>
<dbReference type="InterPro" id="IPR039422">
    <property type="entry name" value="MarR/SlyA-like"/>
</dbReference>
<gene>
    <name evidence="2" type="ORF">BIV57_12335</name>
</gene>
<evidence type="ECO:0000259" key="1">
    <source>
        <dbReference type="PROSITE" id="PS50995"/>
    </source>
</evidence>
<dbReference type="AlphaFoldDB" id="A0A1J7BF01"/>
<dbReference type="EMBL" id="MLCF01000061">
    <property type="protein sequence ID" value="OIV37214.1"/>
    <property type="molecule type" value="Genomic_DNA"/>
</dbReference>
<dbReference type="SMART" id="SM00347">
    <property type="entry name" value="HTH_MARR"/>
    <property type="match status" value="1"/>
</dbReference>
<dbReference type="PROSITE" id="PS50995">
    <property type="entry name" value="HTH_MARR_2"/>
    <property type="match status" value="1"/>
</dbReference>
<dbReference type="Gene3D" id="1.10.10.10">
    <property type="entry name" value="Winged helix-like DNA-binding domain superfamily/Winged helix DNA-binding domain"/>
    <property type="match status" value="1"/>
</dbReference>
<proteinExistence type="predicted"/>
<evidence type="ECO:0000313" key="3">
    <source>
        <dbReference type="Proteomes" id="UP000243342"/>
    </source>
</evidence>
<feature type="domain" description="HTH marR-type" evidence="1">
    <location>
        <begin position="13"/>
        <end position="153"/>
    </location>
</feature>
<dbReference type="GO" id="GO:0006950">
    <property type="term" value="P:response to stress"/>
    <property type="evidence" value="ECO:0007669"/>
    <property type="project" value="TreeGrafter"/>
</dbReference>
<accession>A0A1J7BF01</accession>
<dbReference type="STRING" id="1428644.BIV57_12335"/>
<dbReference type="OrthoDB" id="4222895at2"/>
<dbReference type="InterPro" id="IPR000835">
    <property type="entry name" value="HTH_MarR-typ"/>
</dbReference>
<dbReference type="SUPFAM" id="SSF46785">
    <property type="entry name" value="Winged helix' DNA-binding domain"/>
    <property type="match status" value="1"/>
</dbReference>
<dbReference type="InterPro" id="IPR036390">
    <property type="entry name" value="WH_DNA-bd_sf"/>
</dbReference>
<dbReference type="Pfam" id="PF12802">
    <property type="entry name" value="MarR_2"/>
    <property type="match status" value="1"/>
</dbReference>
<dbReference type="GO" id="GO:0003700">
    <property type="term" value="F:DNA-binding transcription factor activity"/>
    <property type="evidence" value="ECO:0007669"/>
    <property type="project" value="InterPro"/>
</dbReference>
<organism evidence="2 3">
    <name type="scientific">Mangrovactinospora gilvigrisea</name>
    <dbReference type="NCBI Taxonomy" id="1428644"/>
    <lineage>
        <taxon>Bacteria</taxon>
        <taxon>Bacillati</taxon>
        <taxon>Actinomycetota</taxon>
        <taxon>Actinomycetes</taxon>
        <taxon>Kitasatosporales</taxon>
        <taxon>Streptomycetaceae</taxon>
        <taxon>Mangrovactinospora</taxon>
    </lineage>
</organism>
<dbReference type="InterPro" id="IPR036388">
    <property type="entry name" value="WH-like_DNA-bd_sf"/>
</dbReference>